<dbReference type="PROSITE" id="PS50405">
    <property type="entry name" value="GST_CTER"/>
    <property type="match status" value="1"/>
</dbReference>
<dbReference type="InterPro" id="IPR040079">
    <property type="entry name" value="Glutathione_S-Trfase"/>
</dbReference>
<evidence type="ECO:0000256" key="2">
    <source>
        <dbReference type="ARBA" id="ARBA00022575"/>
    </source>
</evidence>
<dbReference type="CDD" id="cd03050">
    <property type="entry name" value="GST_N_Theta"/>
    <property type="match status" value="1"/>
</dbReference>
<dbReference type="Proteomes" id="UP000825935">
    <property type="component" value="Chromosome 12"/>
</dbReference>
<evidence type="ECO:0000259" key="4">
    <source>
        <dbReference type="PROSITE" id="PS50404"/>
    </source>
</evidence>
<dbReference type="InterPro" id="IPR036249">
    <property type="entry name" value="Thioredoxin-like_sf"/>
</dbReference>
<dbReference type="SFLD" id="SFLDG00358">
    <property type="entry name" value="Main_(cytGST)"/>
    <property type="match status" value="1"/>
</dbReference>
<dbReference type="SUPFAM" id="SSF47616">
    <property type="entry name" value="GST C-terminal domain-like"/>
    <property type="match status" value="1"/>
</dbReference>
<dbReference type="InterPro" id="IPR040075">
    <property type="entry name" value="GST_N_Theta"/>
</dbReference>
<organism evidence="6 7">
    <name type="scientific">Ceratopteris richardii</name>
    <name type="common">Triangle waterfern</name>
    <dbReference type="NCBI Taxonomy" id="49495"/>
    <lineage>
        <taxon>Eukaryota</taxon>
        <taxon>Viridiplantae</taxon>
        <taxon>Streptophyta</taxon>
        <taxon>Embryophyta</taxon>
        <taxon>Tracheophyta</taxon>
        <taxon>Polypodiopsida</taxon>
        <taxon>Polypodiidae</taxon>
        <taxon>Polypodiales</taxon>
        <taxon>Pteridineae</taxon>
        <taxon>Pteridaceae</taxon>
        <taxon>Parkerioideae</taxon>
        <taxon>Ceratopteris</taxon>
    </lineage>
</organism>
<dbReference type="FunFam" id="1.20.1050.10:FF:000039">
    <property type="entry name" value="Glutathione S-transferase theta-1"/>
    <property type="match status" value="1"/>
</dbReference>
<dbReference type="InterPro" id="IPR043377">
    <property type="entry name" value="GSTT1/2/3"/>
</dbReference>
<dbReference type="PANTHER" id="PTHR44750">
    <property type="entry name" value="GLUTATHIONE S-TRANSFERASE T1-RELATED"/>
    <property type="match status" value="1"/>
</dbReference>
<accession>A0A8T2TMZ4</accession>
<protein>
    <submittedName>
        <fullName evidence="6">Uncharacterized protein</fullName>
    </submittedName>
</protein>
<reference evidence="6" key="1">
    <citation type="submission" date="2021-08" db="EMBL/GenBank/DDBJ databases">
        <title>WGS assembly of Ceratopteris richardii.</title>
        <authorList>
            <person name="Marchant D.B."/>
            <person name="Chen G."/>
            <person name="Jenkins J."/>
            <person name="Shu S."/>
            <person name="Leebens-Mack J."/>
            <person name="Grimwood J."/>
            <person name="Schmutz J."/>
            <person name="Soltis P."/>
            <person name="Soltis D."/>
            <person name="Chen Z.-H."/>
        </authorList>
    </citation>
    <scope>NUCLEOTIDE SEQUENCE</scope>
    <source>
        <strain evidence="6">Whitten #5841</strain>
        <tissue evidence="6">Leaf</tissue>
    </source>
</reference>
<dbReference type="PANTHER" id="PTHR44750:SF1">
    <property type="entry name" value="GLUTATHIONE S-TRANSFERASE T1-RELATED"/>
    <property type="match status" value="1"/>
</dbReference>
<dbReference type="Gene3D" id="3.40.30.10">
    <property type="entry name" value="Glutaredoxin"/>
    <property type="match status" value="1"/>
</dbReference>
<evidence type="ECO:0000259" key="5">
    <source>
        <dbReference type="PROSITE" id="PS50405"/>
    </source>
</evidence>
<dbReference type="PROSITE" id="PS50404">
    <property type="entry name" value="GST_NTER"/>
    <property type="match status" value="1"/>
</dbReference>
<evidence type="ECO:0000256" key="3">
    <source>
        <dbReference type="ARBA" id="ARBA00022679"/>
    </source>
</evidence>
<keyword evidence="3" id="KW-0808">Transferase</keyword>
<dbReference type="OMA" id="IQQPMSK"/>
<dbReference type="Pfam" id="PF02798">
    <property type="entry name" value="GST_N"/>
    <property type="match status" value="1"/>
</dbReference>
<dbReference type="OrthoDB" id="422574at2759"/>
<evidence type="ECO:0000313" key="6">
    <source>
        <dbReference type="EMBL" id="KAH7422774.1"/>
    </source>
</evidence>
<proteinExistence type="inferred from homology"/>
<feature type="domain" description="GST C-terminal" evidence="5">
    <location>
        <begin position="90"/>
        <end position="233"/>
    </location>
</feature>
<dbReference type="Gene3D" id="1.20.1050.10">
    <property type="match status" value="1"/>
</dbReference>
<keyword evidence="2" id="KW-0216">Detoxification</keyword>
<comment type="similarity">
    <text evidence="1">Belongs to the GST superfamily. Theta family.</text>
</comment>
<evidence type="ECO:0000313" key="7">
    <source>
        <dbReference type="Proteomes" id="UP000825935"/>
    </source>
</evidence>
<gene>
    <name evidence="6" type="ORF">KP509_12G024900</name>
</gene>
<dbReference type="AlphaFoldDB" id="A0A8T2TMZ4"/>
<dbReference type="GO" id="GO:0016740">
    <property type="term" value="F:transferase activity"/>
    <property type="evidence" value="ECO:0007669"/>
    <property type="project" value="UniProtKB-KW"/>
</dbReference>
<feature type="domain" description="GST N-terminal" evidence="4">
    <location>
        <begin position="2"/>
        <end position="83"/>
    </location>
</feature>
<keyword evidence="7" id="KW-1185">Reference proteome</keyword>
<evidence type="ECO:0000256" key="1">
    <source>
        <dbReference type="ARBA" id="ARBA00009899"/>
    </source>
</evidence>
<dbReference type="InterPro" id="IPR036282">
    <property type="entry name" value="Glutathione-S-Trfase_C_sf"/>
</dbReference>
<dbReference type="InterPro" id="IPR010987">
    <property type="entry name" value="Glutathione-S-Trfase_C-like"/>
</dbReference>
<dbReference type="GO" id="GO:0009407">
    <property type="term" value="P:toxin catabolic process"/>
    <property type="evidence" value="ECO:0007669"/>
    <property type="project" value="UniProtKB-ARBA"/>
</dbReference>
<name>A0A8T2TMZ4_CERRI</name>
<dbReference type="SFLD" id="SFLDS00019">
    <property type="entry name" value="Glutathione_Transferase_(cytos"/>
    <property type="match status" value="1"/>
</dbReference>
<dbReference type="SUPFAM" id="SSF52833">
    <property type="entry name" value="Thioredoxin-like"/>
    <property type="match status" value="1"/>
</dbReference>
<comment type="caution">
    <text evidence="6">The sequence shown here is derived from an EMBL/GenBank/DDBJ whole genome shotgun (WGS) entry which is preliminary data.</text>
</comment>
<dbReference type="EMBL" id="CM035417">
    <property type="protein sequence ID" value="KAH7422774.1"/>
    <property type="molecule type" value="Genomic_DNA"/>
</dbReference>
<dbReference type="InterPro" id="IPR004045">
    <property type="entry name" value="Glutathione_S-Trfase_N"/>
</dbReference>
<sequence>MGKLRIFVDRMSQPSRAVIIFCLTNGIDAEERFVNLAKGEHRKPEFKSINPMSLVPAMDDNGFHLFESHAMLRYLACAKPNIKDHWYPVDVKKRAQIDCILDWHHNSLRSGSVGLVFNSVLAPVMGRPLDLDAAAEAESLLRASLKGMEALWLSDKEGFLTGSLQPSIADLSLACEMMQLQLLDKSKVSDLLDTSPNVKSWLHTVERTLSPHFSQVHETLLKAANMYQKRREREARKD</sequence>